<feature type="region of interest" description="Disordered" evidence="1">
    <location>
        <begin position="572"/>
        <end position="603"/>
    </location>
</feature>
<name>A0A194XTG9_MOLSC</name>
<dbReference type="InParanoid" id="A0A194XTG9"/>
<keyword evidence="4" id="KW-1185">Reference proteome</keyword>
<sequence>MLLDHRILRLLPFSACLITLLLLGITLYGPDVHTIHLASLFFVPSWLIPSPGENEPAPLDPLPASDPHPIIALLRNADRQFEDFLSKETFDLRAAAERYREKRGRHPPPGFDRWWEYARANNATIVEEFWDQIYHDLTPLWALDQREMLNDVRGHNRVFRVRNGKVDSIEGDHFWMPIWADLINEVAEWLPDMDLAMNTMDEPRLLVPWEDMKGYVEVEGRGRRLVDVKEVKNGVSGFTEAEPGFVPEEYPWNGSQPIWPRAASVCPPDSEARKAPLQTDFSQPPILSTNYTLPHTTAGYVSNYTLSTSICHQPDIQGLHGFFIEGISASTGPKLFPLFGSSKILQNSEILLPAAMYYKGDSRFTIEAPTIPWAQKTSSLVWRGLASGGRNKEDNWKGFHRHRLVSMLNGTQAILMPNSSNFIDIESLPLEDFHLESWEKSSLPKNEAMGKWLNSFVDVGFNDLACFPREAQPPDGLTCFYNDYLFTPSSHVNLEEQHQHKYLVDVDGNSFSGRYRDFLRSGSLPIKATLFREWHDSRLVAWKHFVPMDNRFLDIYGIMEFFLGYEDPVSTPQKEDEKYETFANPHAPPPPPPQEPTLPPNTAESRRHLLNTRAPHAEHLNATYAHNHDQLAKKIALEGRDWAARVLRVEDMRVYTYRLLLEYARVMDPEREVLGWVEDLGGRW</sequence>
<organism evidence="3 4">
    <name type="scientific">Mollisia scopiformis</name>
    <name type="common">Conifer needle endophyte fungus</name>
    <name type="synonym">Phialocephala scopiformis</name>
    <dbReference type="NCBI Taxonomy" id="149040"/>
    <lineage>
        <taxon>Eukaryota</taxon>
        <taxon>Fungi</taxon>
        <taxon>Dikarya</taxon>
        <taxon>Ascomycota</taxon>
        <taxon>Pezizomycotina</taxon>
        <taxon>Leotiomycetes</taxon>
        <taxon>Helotiales</taxon>
        <taxon>Mollisiaceae</taxon>
        <taxon>Mollisia</taxon>
    </lineage>
</organism>
<keyword evidence="2" id="KW-0472">Membrane</keyword>
<gene>
    <name evidence="3" type="ORF">LY89DRAFT_663868</name>
</gene>
<evidence type="ECO:0000256" key="1">
    <source>
        <dbReference type="SAM" id="MobiDB-lite"/>
    </source>
</evidence>
<dbReference type="Proteomes" id="UP000070700">
    <property type="component" value="Unassembled WGS sequence"/>
</dbReference>
<evidence type="ECO:0000256" key="2">
    <source>
        <dbReference type="SAM" id="Phobius"/>
    </source>
</evidence>
<proteinExistence type="predicted"/>
<dbReference type="OrthoDB" id="541052at2759"/>
<feature type="transmembrane region" description="Helical" evidence="2">
    <location>
        <begin position="7"/>
        <end position="29"/>
    </location>
</feature>
<protein>
    <recommendedName>
        <fullName evidence="5">Glycosyl transferase CAP10 domain-containing protein</fullName>
    </recommendedName>
</protein>
<dbReference type="InterPro" id="IPR051091">
    <property type="entry name" value="O-Glucosyltr/Glycosyltrsf_90"/>
</dbReference>
<dbReference type="AlphaFoldDB" id="A0A194XTG9"/>
<evidence type="ECO:0000313" key="3">
    <source>
        <dbReference type="EMBL" id="KUJ23436.1"/>
    </source>
</evidence>
<feature type="compositionally biased region" description="Pro residues" evidence="1">
    <location>
        <begin position="586"/>
        <end position="599"/>
    </location>
</feature>
<keyword evidence="2" id="KW-1133">Transmembrane helix</keyword>
<dbReference type="KEGG" id="psco:LY89DRAFT_663868"/>
<dbReference type="EMBL" id="KQ947405">
    <property type="protein sequence ID" value="KUJ23436.1"/>
    <property type="molecule type" value="Genomic_DNA"/>
</dbReference>
<reference evidence="3 4" key="1">
    <citation type="submission" date="2015-10" db="EMBL/GenBank/DDBJ databases">
        <title>Full genome of DAOMC 229536 Phialocephala scopiformis, a fungal endophyte of spruce producing the potent anti-insectan compound rugulosin.</title>
        <authorList>
            <consortium name="DOE Joint Genome Institute"/>
            <person name="Walker A.K."/>
            <person name="Frasz S.L."/>
            <person name="Seifert K.A."/>
            <person name="Miller J.D."/>
            <person name="Mondo S.J."/>
            <person name="Labutti K."/>
            <person name="Lipzen A."/>
            <person name="Dockter R."/>
            <person name="Kennedy M."/>
            <person name="Grigoriev I.V."/>
            <person name="Spatafora J.W."/>
        </authorList>
    </citation>
    <scope>NUCLEOTIDE SEQUENCE [LARGE SCALE GENOMIC DNA]</scope>
    <source>
        <strain evidence="3 4">CBS 120377</strain>
    </source>
</reference>
<keyword evidence="2" id="KW-0812">Transmembrane</keyword>
<dbReference type="GeneID" id="28822458"/>
<evidence type="ECO:0008006" key="5">
    <source>
        <dbReference type="Google" id="ProtNLM"/>
    </source>
</evidence>
<dbReference type="PANTHER" id="PTHR12203">
    <property type="entry name" value="KDEL LYS-ASP-GLU-LEU CONTAINING - RELATED"/>
    <property type="match status" value="1"/>
</dbReference>
<dbReference type="STRING" id="149040.A0A194XTG9"/>
<accession>A0A194XTG9</accession>
<dbReference type="PANTHER" id="PTHR12203:SF22">
    <property type="entry name" value="CAPSULE ASSOCIATED PROTEIN"/>
    <property type="match status" value="1"/>
</dbReference>
<dbReference type="RefSeq" id="XP_018077791.1">
    <property type="nucleotide sequence ID" value="XM_018212732.1"/>
</dbReference>
<evidence type="ECO:0000313" key="4">
    <source>
        <dbReference type="Proteomes" id="UP000070700"/>
    </source>
</evidence>